<accession>A0A1B7TJ39</accession>
<reference evidence="6" key="1">
    <citation type="journal article" date="2016" name="Proc. Natl. Acad. Sci. U.S.A.">
        <title>Comparative genomics of biotechnologically important yeasts.</title>
        <authorList>
            <person name="Riley R."/>
            <person name="Haridas S."/>
            <person name="Wolfe K.H."/>
            <person name="Lopes M.R."/>
            <person name="Hittinger C.T."/>
            <person name="Goeker M."/>
            <person name="Salamov A.A."/>
            <person name="Wisecaver J.H."/>
            <person name="Long T.M."/>
            <person name="Calvey C.H."/>
            <person name="Aerts A.L."/>
            <person name="Barry K.W."/>
            <person name="Choi C."/>
            <person name="Clum A."/>
            <person name="Coughlan A.Y."/>
            <person name="Deshpande S."/>
            <person name="Douglass A.P."/>
            <person name="Hanson S.J."/>
            <person name="Klenk H.-P."/>
            <person name="LaButti K.M."/>
            <person name="Lapidus A."/>
            <person name="Lindquist E.A."/>
            <person name="Lipzen A.M."/>
            <person name="Meier-Kolthoff J.P."/>
            <person name="Ohm R.A."/>
            <person name="Otillar R.P."/>
            <person name="Pangilinan J.L."/>
            <person name="Peng Y."/>
            <person name="Rokas A."/>
            <person name="Rosa C.A."/>
            <person name="Scheuner C."/>
            <person name="Sibirny A.A."/>
            <person name="Slot J.C."/>
            <person name="Stielow J.B."/>
            <person name="Sun H."/>
            <person name="Kurtzman C.P."/>
            <person name="Blackwell M."/>
            <person name="Grigoriev I.V."/>
            <person name="Jeffries T.W."/>
        </authorList>
    </citation>
    <scope>NUCLEOTIDE SEQUENCE [LARGE SCALE GENOMIC DNA]</scope>
    <source>
        <strain evidence="6">NRRL Y-1626</strain>
    </source>
</reference>
<sequence>MDKFLNAFAVHNPNKHIKKEDNNKSYGGGGSSNSGRATDVIYSREYNDQTPSKQRSSSMSSMSETDKAEYLKNLPTTVDWTKMTRAQWDKIGEALPEDNKRMKNSPNNRVNV</sequence>
<dbReference type="Proteomes" id="UP000092321">
    <property type="component" value="Unassembled WGS sequence"/>
</dbReference>
<organism evidence="5 6">
    <name type="scientific">Hanseniaspora valbyensis NRRL Y-1626</name>
    <dbReference type="NCBI Taxonomy" id="766949"/>
    <lineage>
        <taxon>Eukaryota</taxon>
        <taxon>Fungi</taxon>
        <taxon>Dikarya</taxon>
        <taxon>Ascomycota</taxon>
        <taxon>Saccharomycotina</taxon>
        <taxon>Saccharomycetes</taxon>
        <taxon>Saccharomycodales</taxon>
        <taxon>Saccharomycodaceae</taxon>
        <taxon>Hanseniaspora</taxon>
    </lineage>
</organism>
<comment type="function">
    <text evidence="1">Stationary phase-essential protein not required for growth on nonfermentable carbon sources.</text>
</comment>
<comment type="caution">
    <text evidence="5">The sequence shown here is derived from an EMBL/GenBank/DDBJ whole genome shotgun (WGS) entry which is preliminary data.</text>
</comment>
<evidence type="ECO:0000256" key="2">
    <source>
        <dbReference type="ARBA" id="ARBA00007045"/>
    </source>
</evidence>
<proteinExistence type="inferred from homology"/>
<feature type="region of interest" description="Disordered" evidence="4">
    <location>
        <begin position="92"/>
        <end position="112"/>
    </location>
</feature>
<evidence type="ECO:0000313" key="5">
    <source>
        <dbReference type="EMBL" id="OBA28746.1"/>
    </source>
</evidence>
<comment type="similarity">
    <text evidence="2">Belongs to the SPG4 family.</text>
</comment>
<keyword evidence="6" id="KW-1185">Reference proteome</keyword>
<evidence type="ECO:0000256" key="3">
    <source>
        <dbReference type="ARBA" id="ARBA00020398"/>
    </source>
</evidence>
<gene>
    <name evidence="5" type="ORF">HANVADRAFT_46945</name>
</gene>
<dbReference type="EMBL" id="LXPE01000002">
    <property type="protein sequence ID" value="OBA28746.1"/>
    <property type="molecule type" value="Genomic_DNA"/>
</dbReference>
<dbReference type="AlphaFoldDB" id="A0A1B7TJ39"/>
<feature type="region of interest" description="Disordered" evidence="4">
    <location>
        <begin position="1"/>
        <end position="76"/>
    </location>
</feature>
<dbReference type="Pfam" id="PF17325">
    <property type="entry name" value="SPG4"/>
    <property type="match status" value="1"/>
</dbReference>
<evidence type="ECO:0000313" key="6">
    <source>
        <dbReference type="Proteomes" id="UP000092321"/>
    </source>
</evidence>
<feature type="compositionally biased region" description="Basic and acidic residues" evidence="4">
    <location>
        <begin position="92"/>
        <end position="101"/>
    </location>
</feature>
<dbReference type="InterPro" id="IPR020485">
    <property type="entry name" value="Spg4"/>
</dbReference>
<evidence type="ECO:0000256" key="4">
    <source>
        <dbReference type="SAM" id="MobiDB-lite"/>
    </source>
</evidence>
<name>A0A1B7TJ39_9ASCO</name>
<protein>
    <recommendedName>
        <fullName evidence="3">Stationary phase protein 4</fullName>
    </recommendedName>
</protein>
<dbReference type="OrthoDB" id="3970879at2759"/>
<evidence type="ECO:0000256" key="1">
    <source>
        <dbReference type="ARBA" id="ARBA00003155"/>
    </source>
</evidence>